<sequence length="101" mass="11143">MGAQPPTAPEAKEGGPTRKRSLNRKNGTALQEKPCANASHAAHRESTPAKHLIEQERKKGKKRRRDKGKKGERGEERRREGEKEREEGERAVGGVLLGVVA</sequence>
<accession>A0A813HYZ9</accession>
<dbReference type="AlphaFoldDB" id="A0A813HYZ9"/>
<feature type="region of interest" description="Disordered" evidence="1">
    <location>
        <begin position="1"/>
        <end position="101"/>
    </location>
</feature>
<keyword evidence="3" id="KW-1185">Reference proteome</keyword>
<organism evidence="2 3">
    <name type="scientific">Polarella glacialis</name>
    <name type="common">Dinoflagellate</name>
    <dbReference type="NCBI Taxonomy" id="89957"/>
    <lineage>
        <taxon>Eukaryota</taxon>
        <taxon>Sar</taxon>
        <taxon>Alveolata</taxon>
        <taxon>Dinophyceae</taxon>
        <taxon>Suessiales</taxon>
        <taxon>Suessiaceae</taxon>
        <taxon>Polarella</taxon>
    </lineage>
</organism>
<proteinExistence type="predicted"/>
<protein>
    <submittedName>
        <fullName evidence="2">Uncharacterized protein</fullName>
    </submittedName>
</protein>
<name>A0A813HYZ9_POLGL</name>
<feature type="compositionally biased region" description="Basic residues" evidence="1">
    <location>
        <begin position="58"/>
        <end position="68"/>
    </location>
</feature>
<reference evidence="2" key="1">
    <citation type="submission" date="2021-02" db="EMBL/GenBank/DDBJ databases">
        <authorList>
            <person name="Dougan E. K."/>
            <person name="Rhodes N."/>
            <person name="Thang M."/>
            <person name="Chan C."/>
        </authorList>
    </citation>
    <scope>NUCLEOTIDE SEQUENCE</scope>
</reference>
<evidence type="ECO:0000313" key="3">
    <source>
        <dbReference type="Proteomes" id="UP000654075"/>
    </source>
</evidence>
<dbReference type="Proteomes" id="UP000654075">
    <property type="component" value="Unassembled WGS sequence"/>
</dbReference>
<dbReference type="EMBL" id="CAJNNV010033345">
    <property type="protein sequence ID" value="CAE8643367.1"/>
    <property type="molecule type" value="Genomic_DNA"/>
</dbReference>
<evidence type="ECO:0000313" key="2">
    <source>
        <dbReference type="EMBL" id="CAE8643367.1"/>
    </source>
</evidence>
<feature type="compositionally biased region" description="Basic and acidic residues" evidence="1">
    <location>
        <begin position="69"/>
        <end position="90"/>
    </location>
</feature>
<evidence type="ECO:0000256" key="1">
    <source>
        <dbReference type="SAM" id="MobiDB-lite"/>
    </source>
</evidence>
<feature type="compositionally biased region" description="Basic and acidic residues" evidence="1">
    <location>
        <begin position="42"/>
        <end position="57"/>
    </location>
</feature>
<comment type="caution">
    <text evidence="2">The sequence shown here is derived from an EMBL/GenBank/DDBJ whole genome shotgun (WGS) entry which is preliminary data.</text>
</comment>
<gene>
    <name evidence="2" type="ORF">PGLA1383_LOCUS57713</name>
</gene>